<dbReference type="InterPro" id="IPR036378">
    <property type="entry name" value="FAS1_dom_sf"/>
</dbReference>
<dbReference type="Gene3D" id="2.30.180.10">
    <property type="entry name" value="FAS1 domain"/>
    <property type="match status" value="2"/>
</dbReference>
<dbReference type="PANTHER" id="PTHR10900:SF77">
    <property type="entry name" value="FI19380P1"/>
    <property type="match status" value="1"/>
</dbReference>
<keyword evidence="4" id="KW-1185">Reference proteome</keyword>
<dbReference type="PROSITE" id="PS50213">
    <property type="entry name" value="FAS1"/>
    <property type="match status" value="1"/>
</dbReference>
<organism evidence="3 4">
    <name type="scientific">Segatella hominis</name>
    <dbReference type="NCBI Taxonomy" id="2518605"/>
    <lineage>
        <taxon>Bacteria</taxon>
        <taxon>Pseudomonadati</taxon>
        <taxon>Bacteroidota</taxon>
        <taxon>Bacteroidia</taxon>
        <taxon>Bacteroidales</taxon>
        <taxon>Prevotellaceae</taxon>
        <taxon>Segatella</taxon>
    </lineage>
</organism>
<dbReference type="RefSeq" id="WP_134842999.1">
    <property type="nucleotide sequence ID" value="NZ_SGVY01000009.1"/>
</dbReference>
<gene>
    <name evidence="3" type="ORF">EXN75_05115</name>
</gene>
<sequence length="714" mass="81485">MTKFIHKIGGMVAGVAFGALAFTSCSEQIDESNLYTFTGETITDYLRSDSTLSDFAKITEYAGLADRLSAYGTYTCFAPTNEAVKEYIQELWEDKKSANHNGLYTGDVSNENTLDRLWKSEKRDSLCKDIVEAHLTGLKKTSNDLLAGSDITMMGGNTHSPKRVGDDITIDGTTKIINKDHEVENGVVHTIDKLFYRSTNYIIDEMENMGIYSIWCDALKQTGLDEVMKEHIRTNGINWFTIDPETKYPFAEYPTSCKVGFTVFAETDKVLQNKGITNWKELAAKANEWYKDCASWYSYLEDHPEIKISTGTDYTNQWNTLNMFLRYHILKYSLSMDKLVYSYNELEYADVYEYVRTLLPYTMFKLTGVKENGAVSSIWINRVLNNPTLTSTPGANSKDAYRAANTVKDGDYGIQVAGGSALSRQASNGWIHPINDILCYEKKVPNEVLNERMRFEFMSLFDESMTNQIRGYSYQELSSRYGRNDRKIGAIRIPEGFFENMVIYNGESSRVYYLTKDEAKTGNNNYIKDWDCWLDYQGDELFVRGAYDFAIKLPPVPKDGTYELRFGYVITGHRTMVQFSLGHSSDRSKMTTCDIPLDQREGITSTTIGWTDPDKDGDLGAATDKSMHNRGWMRGPNYFSNYKKGAEGTARTNISRQPHIRRVVTKQFFKQGEDNWFRCKTAMPENTEAEFELDYIEIVPASVYNHPTLTEDVF</sequence>
<reference evidence="3 4" key="1">
    <citation type="submission" date="2019-02" db="EMBL/GenBank/DDBJ databases">
        <title>Draft Genome Sequence of the Prevotella sp. BCRC 81118, Isolated from Human Feces.</title>
        <authorList>
            <person name="Huang C.-H."/>
        </authorList>
    </citation>
    <scope>NUCLEOTIDE SEQUENCE [LARGE SCALE GENOMIC DNA]</scope>
    <source>
        <strain evidence="3 4">BCRC 81118</strain>
    </source>
</reference>
<dbReference type="Pfam" id="PF02469">
    <property type="entry name" value="Fasciclin"/>
    <property type="match status" value="1"/>
</dbReference>
<accession>A0A4Y8VRC1</accession>
<feature type="domain" description="FAS1" evidence="2">
    <location>
        <begin position="39"/>
        <end position="195"/>
    </location>
</feature>
<dbReference type="PANTHER" id="PTHR10900">
    <property type="entry name" value="PERIOSTIN-RELATED"/>
    <property type="match status" value="1"/>
</dbReference>
<dbReference type="Proteomes" id="UP000297872">
    <property type="component" value="Unassembled WGS sequence"/>
</dbReference>
<comment type="caution">
    <text evidence="3">The sequence shown here is derived from an EMBL/GenBank/DDBJ whole genome shotgun (WGS) entry which is preliminary data.</text>
</comment>
<dbReference type="PROSITE" id="PS51257">
    <property type="entry name" value="PROKAR_LIPOPROTEIN"/>
    <property type="match status" value="1"/>
</dbReference>
<keyword evidence="1" id="KW-0732">Signal</keyword>
<evidence type="ECO:0000313" key="3">
    <source>
        <dbReference type="EMBL" id="TFH82926.1"/>
    </source>
</evidence>
<dbReference type="OrthoDB" id="1119934at2"/>
<evidence type="ECO:0000259" key="2">
    <source>
        <dbReference type="PROSITE" id="PS50213"/>
    </source>
</evidence>
<dbReference type="InterPro" id="IPR050904">
    <property type="entry name" value="Adhesion/Biosynth-related"/>
</dbReference>
<feature type="chain" id="PRO_5021222461" evidence="1">
    <location>
        <begin position="22"/>
        <end position="714"/>
    </location>
</feature>
<proteinExistence type="predicted"/>
<dbReference type="SMART" id="SM00554">
    <property type="entry name" value="FAS1"/>
    <property type="match status" value="1"/>
</dbReference>
<name>A0A4Y8VRC1_9BACT</name>
<dbReference type="AlphaFoldDB" id="A0A4Y8VRC1"/>
<feature type="signal peptide" evidence="1">
    <location>
        <begin position="1"/>
        <end position="21"/>
    </location>
</feature>
<evidence type="ECO:0000313" key="4">
    <source>
        <dbReference type="Proteomes" id="UP000297872"/>
    </source>
</evidence>
<dbReference type="EMBL" id="SGVY01000009">
    <property type="protein sequence ID" value="TFH82926.1"/>
    <property type="molecule type" value="Genomic_DNA"/>
</dbReference>
<dbReference type="SUPFAM" id="SSF82153">
    <property type="entry name" value="FAS1 domain"/>
    <property type="match status" value="2"/>
</dbReference>
<dbReference type="GeneID" id="302994675"/>
<protein>
    <submittedName>
        <fullName evidence="3">Fasciclin domain-containing protein</fullName>
    </submittedName>
</protein>
<dbReference type="GO" id="GO:0005615">
    <property type="term" value="C:extracellular space"/>
    <property type="evidence" value="ECO:0007669"/>
    <property type="project" value="TreeGrafter"/>
</dbReference>
<dbReference type="InterPro" id="IPR000782">
    <property type="entry name" value="FAS1_domain"/>
</dbReference>
<evidence type="ECO:0000256" key="1">
    <source>
        <dbReference type="SAM" id="SignalP"/>
    </source>
</evidence>